<dbReference type="EMBL" id="SDLP01000002">
    <property type="protein sequence ID" value="TDL09920.1"/>
    <property type="molecule type" value="Genomic_DNA"/>
</dbReference>
<dbReference type="InterPro" id="IPR036188">
    <property type="entry name" value="FAD/NAD-bd_sf"/>
</dbReference>
<dbReference type="SUPFAM" id="SSF51905">
    <property type="entry name" value="FAD/NAD(P)-binding domain"/>
    <property type="match status" value="2"/>
</dbReference>
<proteinExistence type="predicted"/>
<dbReference type="PRINTS" id="PR00368">
    <property type="entry name" value="FADPNR"/>
</dbReference>
<organism evidence="1 2">
    <name type="scientific">Mycolicibacterium obuense</name>
    <dbReference type="NCBI Taxonomy" id="1807"/>
    <lineage>
        <taxon>Bacteria</taxon>
        <taxon>Bacillati</taxon>
        <taxon>Actinomycetota</taxon>
        <taxon>Actinomycetes</taxon>
        <taxon>Mycobacteriales</taxon>
        <taxon>Mycobacteriaceae</taxon>
        <taxon>Mycolicibacterium</taxon>
    </lineage>
</organism>
<sequence length="731" mass="81418">MSCPLLRLRALTRTCRRTGLCTRPPAHDPSIVRPQPRSAQAIYVTPFVRRCWWRIHCADRAPPVTLRIVAIWRSGGPVTRTVHAARRFDTSTDEIAAALADVSIPALLLSMVHLTGDPRFIRDFAQAGLFLNEIQGFMSEEDKARARAAALPAIVDYRDRGCPPLPPLPTDLVREMLDWAACEPVDDANIGLVLEELDLEGTDPRRPSPVDADRAAGRRVLVIGCGESGILAGIRLQQAGIDFEIIEKNAGPGGTWWENRYPGARVDVANHLYSYSFEPGTHWEHFFAEQPELAAYFADVMDRHGLREHVRWNSEVTSARWDDETSTWQVEVRTGQQVYTLTADAVITAVGQLNRPALPDLPGRESFAGPSFHSARWDRDVDLTGRRVALVGAGASGFQIAPAIADTVAQLTVFQRTAQWMFPNPMYHDPVPDGARWALENLPGYARWYRFLLFWPGADKGLDAARVDPGYPDQQHAVSEINALARMMFTEWITSQVGDDEELLARVLPDYPATAKRTLQDNGSWLGTLKRPNVTLVRTPLQEVTPHGVVTTDGTVYDADVIVYATGFHATEVLMPMTVTGRDGADLHEVWGQRPHAYLGITVPGFPNFFMTYGPGTHLAHGGSLIMHSELQMRYINACLAHLIDRGARAMEPLPEPTQDWHRRTQERITATVWAHPAVEHSYFKTESGEIHTVSPWRLCEYHDAVAEPEFSHFRIDSAGDDASHDRDGAA</sequence>
<dbReference type="Gene3D" id="3.50.50.60">
    <property type="entry name" value="FAD/NAD(P)-binding domain"/>
    <property type="match status" value="2"/>
</dbReference>
<protein>
    <submittedName>
        <fullName evidence="1">NAD(P)/FAD-dependent oxidoreductase</fullName>
    </submittedName>
</protein>
<dbReference type="Pfam" id="PF13738">
    <property type="entry name" value="Pyr_redox_3"/>
    <property type="match status" value="1"/>
</dbReference>
<dbReference type="AlphaFoldDB" id="A0A4R5X9H6"/>
<evidence type="ECO:0000313" key="1">
    <source>
        <dbReference type="EMBL" id="TDL09920.1"/>
    </source>
</evidence>
<dbReference type="PANTHER" id="PTHR42877">
    <property type="entry name" value="L-ORNITHINE N(5)-MONOOXYGENASE-RELATED"/>
    <property type="match status" value="1"/>
</dbReference>
<dbReference type="InterPro" id="IPR051209">
    <property type="entry name" value="FAD-bind_Monooxygenase_sf"/>
</dbReference>
<comment type="caution">
    <text evidence="1">The sequence shown here is derived from an EMBL/GenBank/DDBJ whole genome shotgun (WGS) entry which is preliminary data.</text>
</comment>
<name>A0A4R5X9H6_9MYCO</name>
<dbReference type="PANTHER" id="PTHR42877:SF4">
    <property type="entry name" value="FAD_NAD(P)-BINDING DOMAIN-CONTAINING PROTEIN-RELATED"/>
    <property type="match status" value="1"/>
</dbReference>
<dbReference type="Proteomes" id="UP000294952">
    <property type="component" value="Unassembled WGS sequence"/>
</dbReference>
<dbReference type="PRINTS" id="PR00411">
    <property type="entry name" value="PNDRDTASEI"/>
</dbReference>
<reference evidence="1 2" key="1">
    <citation type="submission" date="2019-01" db="EMBL/GenBank/DDBJ databases">
        <title>High-quality-draft genome sequences of five non-tuberculosis mycobacteriaceae isolated from a nosocomial environment.</title>
        <authorList>
            <person name="Tiago I."/>
            <person name="Alarico S."/>
            <person name="Pereira S.G."/>
            <person name="Coelho C."/>
            <person name="Maranha A."/>
            <person name="Empadinhas N."/>
        </authorList>
    </citation>
    <scope>NUCLEOTIDE SEQUENCE [LARGE SCALE GENOMIC DNA]</scope>
    <source>
        <strain evidence="1 2">22DIII</strain>
    </source>
</reference>
<evidence type="ECO:0000313" key="2">
    <source>
        <dbReference type="Proteomes" id="UP000294952"/>
    </source>
</evidence>
<accession>A0A4R5X9H6</accession>
<gene>
    <name evidence="1" type="ORF">EUA04_08190</name>
</gene>